<proteinExistence type="predicted"/>
<dbReference type="EMBL" id="MN738843">
    <property type="protein sequence ID" value="QHT27855.1"/>
    <property type="molecule type" value="Genomic_DNA"/>
</dbReference>
<reference evidence="2" key="1">
    <citation type="journal article" date="2020" name="Nature">
        <title>Giant virus diversity and host interactions through global metagenomics.</title>
        <authorList>
            <person name="Schulz F."/>
            <person name="Roux S."/>
            <person name="Paez-Espino D."/>
            <person name="Jungbluth S."/>
            <person name="Walsh D.A."/>
            <person name="Denef V.J."/>
            <person name="McMahon K.D."/>
            <person name="Konstantinidis K.T."/>
            <person name="Eloe-Fadrosh E.A."/>
            <person name="Kyrpides N.C."/>
            <person name="Woyke T."/>
        </authorList>
    </citation>
    <scope>NUCLEOTIDE SEQUENCE</scope>
    <source>
        <strain evidence="2">GVMAG-M-3300000115-19</strain>
    </source>
</reference>
<keyword evidence="1" id="KW-0472">Membrane</keyword>
<sequence>MIYNINFTKILNIPLLITNNILYCFITFYKNINNKPLYFCVYYNNIFMLYNCFLTYLIIKSKYIKKLK</sequence>
<organism evidence="2">
    <name type="scientific">viral metagenome</name>
    <dbReference type="NCBI Taxonomy" id="1070528"/>
    <lineage>
        <taxon>unclassified sequences</taxon>
        <taxon>metagenomes</taxon>
        <taxon>organismal metagenomes</taxon>
    </lineage>
</organism>
<name>A0A6C0EKF8_9ZZZZ</name>
<feature type="transmembrane region" description="Helical" evidence="1">
    <location>
        <begin position="41"/>
        <end position="59"/>
    </location>
</feature>
<evidence type="ECO:0000256" key="1">
    <source>
        <dbReference type="SAM" id="Phobius"/>
    </source>
</evidence>
<accession>A0A6C0EKF8</accession>
<evidence type="ECO:0000313" key="2">
    <source>
        <dbReference type="EMBL" id="QHT27855.1"/>
    </source>
</evidence>
<feature type="transmembrane region" description="Helical" evidence="1">
    <location>
        <begin position="12"/>
        <end position="29"/>
    </location>
</feature>
<protein>
    <submittedName>
        <fullName evidence="2">Uncharacterized protein</fullName>
    </submittedName>
</protein>
<keyword evidence="1" id="KW-1133">Transmembrane helix</keyword>
<dbReference type="AlphaFoldDB" id="A0A6C0EKF8"/>
<keyword evidence="1" id="KW-0812">Transmembrane</keyword>